<dbReference type="AlphaFoldDB" id="A0AAD1C2Y4"/>
<reference evidence="2 3" key="2">
    <citation type="journal article" date="2017" name="Int. J. Syst. Evol. Microbiol.">
        <title>Pseudomonas furukawaii sp. nov., a polychlorinated biphenyl-degrading bacterium isolated from biphenyl-contaminated soil in Japan.</title>
        <authorList>
            <person name="Kimura N."/>
            <person name="Watanabe T."/>
            <person name="Suenaga H."/>
            <person name="Fujihara H."/>
            <person name="Futagami T."/>
            <person name="Goto M."/>
            <person name="Hanada S."/>
            <person name="Hirose J."/>
        </authorList>
    </citation>
    <scope>NUCLEOTIDE SEQUENCE [LARGE SCALE GENOMIC DNA]</scope>
    <source>
        <strain evidence="3">DSM 10086 / NBRC 110670 / KF707</strain>
    </source>
</reference>
<reference evidence="3" key="1">
    <citation type="submission" date="2015-05" db="EMBL/GenBank/DDBJ databases">
        <title>Draft genome sequencing of a biphenyl-degrading bacterium, Pseudomonas balearica KF707 (=NBRC110670).</title>
        <authorList>
            <person name="Kimura N."/>
            <person name="Hirose J."/>
            <person name="Watanabe T."/>
            <person name="Suenaga H."/>
            <person name="Fujihara H."/>
            <person name="Noguchi M."/>
            <person name="Hashimoto M."/>
            <person name="Shimodaira J."/>
            <person name="Tsuchikane K."/>
            <person name="Hosoyama A."/>
            <person name="Yamazoe A."/>
            <person name="Fujita N."/>
            <person name="Furukawa K."/>
        </authorList>
    </citation>
    <scope>NUCLEOTIDE SEQUENCE [LARGE SCALE GENOMIC DNA]</scope>
    <source>
        <strain evidence="3">DSM 10086 / NBRC 110670 / KF707</strain>
    </source>
</reference>
<accession>A0AAD1C2Y4</accession>
<sequence length="165" mass="19453">MHDAYTPIVFQRHCHQLRAVMIDNQPWFVAFDFALMIAATRPYRLTKRIYPHQRRFAVLQHQSGTCEELELVNEAGLYRALYRFGHPEHCALSQWISDEVVPTLHDYYRSPTASPRRVLMTWADQRIAALKWQGEIWIARPDLPRFMATNDDRALGHGPSWRRLP</sequence>
<evidence type="ECO:0000313" key="2">
    <source>
        <dbReference type="EMBL" id="BAU75795.1"/>
    </source>
</evidence>
<dbReference type="PROSITE" id="PS51750">
    <property type="entry name" value="BRO_N"/>
    <property type="match status" value="1"/>
</dbReference>
<name>A0AAD1C2Y4_METFU</name>
<dbReference type="Proteomes" id="UP000218554">
    <property type="component" value="Chromosome"/>
</dbReference>
<dbReference type="SMART" id="SM01040">
    <property type="entry name" value="Bro-N"/>
    <property type="match status" value="1"/>
</dbReference>
<dbReference type="PANTHER" id="PTHR36180:SF2">
    <property type="entry name" value="BRO FAMILY PROTEIN"/>
    <property type="match status" value="1"/>
</dbReference>
<gene>
    <name evidence="2" type="ORF">KF707C_41070</name>
</gene>
<evidence type="ECO:0000313" key="3">
    <source>
        <dbReference type="Proteomes" id="UP000218554"/>
    </source>
</evidence>
<organism evidence="2 3">
    <name type="scientific">Metapseudomonas furukawaii</name>
    <name type="common">Pseudomonas furukawaii</name>
    <dbReference type="NCBI Taxonomy" id="1149133"/>
    <lineage>
        <taxon>Bacteria</taxon>
        <taxon>Pseudomonadati</taxon>
        <taxon>Pseudomonadota</taxon>
        <taxon>Gammaproteobacteria</taxon>
        <taxon>Pseudomonadales</taxon>
        <taxon>Pseudomonadaceae</taxon>
        <taxon>Metapseudomonas</taxon>
    </lineage>
</organism>
<dbReference type="InterPro" id="IPR003497">
    <property type="entry name" value="BRO_N_domain"/>
</dbReference>
<dbReference type="KEGG" id="pfuw:KF707C_41070"/>
<dbReference type="Pfam" id="PF02498">
    <property type="entry name" value="Bro-N"/>
    <property type="match status" value="1"/>
</dbReference>
<keyword evidence="3" id="KW-1185">Reference proteome</keyword>
<proteinExistence type="predicted"/>
<dbReference type="PANTHER" id="PTHR36180">
    <property type="entry name" value="DNA-BINDING PROTEIN-RELATED-RELATED"/>
    <property type="match status" value="1"/>
</dbReference>
<dbReference type="RefSeq" id="WP_096368051.1">
    <property type="nucleotide sequence ID" value="NZ_AP014862.1"/>
</dbReference>
<feature type="domain" description="Bro-N" evidence="1">
    <location>
        <begin position="2"/>
        <end position="108"/>
    </location>
</feature>
<dbReference type="EMBL" id="AP014862">
    <property type="protein sequence ID" value="BAU75795.1"/>
    <property type="molecule type" value="Genomic_DNA"/>
</dbReference>
<evidence type="ECO:0000259" key="1">
    <source>
        <dbReference type="PROSITE" id="PS51750"/>
    </source>
</evidence>
<protein>
    <recommendedName>
        <fullName evidence="1">Bro-N domain-containing protein</fullName>
    </recommendedName>
</protein>